<organism evidence="4 5">
    <name type="scientific">Candidatus Muproteobacteria bacterium RIFCSPLOWO2_01_FULL_60_18</name>
    <dbReference type="NCBI Taxonomy" id="1817768"/>
    <lineage>
        <taxon>Bacteria</taxon>
        <taxon>Pseudomonadati</taxon>
        <taxon>Pseudomonadota</taxon>
        <taxon>Candidatus Muproteobacteria</taxon>
    </lineage>
</organism>
<dbReference type="Pfam" id="PF13458">
    <property type="entry name" value="Peripla_BP_6"/>
    <property type="match status" value="1"/>
</dbReference>
<comment type="similarity">
    <text evidence="1">Belongs to the leucine-binding protein family.</text>
</comment>
<feature type="domain" description="Leucine-binding protein" evidence="3">
    <location>
        <begin position="34"/>
        <end position="372"/>
    </location>
</feature>
<accession>A0A1F6TZ49</accession>
<evidence type="ECO:0000259" key="3">
    <source>
        <dbReference type="Pfam" id="PF13458"/>
    </source>
</evidence>
<dbReference type="Proteomes" id="UP000179037">
    <property type="component" value="Unassembled WGS sequence"/>
</dbReference>
<dbReference type="InterPro" id="IPR028081">
    <property type="entry name" value="Leu-bd"/>
</dbReference>
<keyword evidence="2" id="KW-0732">Signal</keyword>
<dbReference type="AlphaFoldDB" id="A0A1F6TZ49"/>
<name>A0A1F6TZ49_9PROT</name>
<dbReference type="EMBL" id="MFTC01000070">
    <property type="protein sequence ID" value="OGI50414.1"/>
    <property type="molecule type" value="Genomic_DNA"/>
</dbReference>
<evidence type="ECO:0000313" key="5">
    <source>
        <dbReference type="Proteomes" id="UP000179037"/>
    </source>
</evidence>
<evidence type="ECO:0000313" key="4">
    <source>
        <dbReference type="EMBL" id="OGI50414.1"/>
    </source>
</evidence>
<sequence length="397" mass="43319">MEEIVMNRRLSLFASLAIFLGVVFSPTLTHAKDIVVGTSVALTGKHARTGQEQLQGFQMWVEEVNARGGLLGQIVKLVYYDDESKPETGTKLYEKLITDDKVDLLIGLYSSSATSAASIVAEKHSFPMVSSGASASEIWERGFKNTFGLYTPAELYMDQILEFGKSKGLKKIALIYENTEFPRGVASGVKTKAKQLGMRIVFEEEYGKASTDFSSMIIKIKAKKPDMVIGGSYLPDSTTFMRQAKENRLYSKIFAFAVGPGLPDFGQDLGLDAEAVMGNTQWEPTLKLPGASEFSAKYKTKYGLEPGYHAGGGYGAGYVLEAAVKKAGTTDRDKVRAALFALDTVNAFGRFKVDASGKQIGKPGYTVQWLGGERHIVLPVEAATAKVAYPFKDWGKR</sequence>
<reference evidence="4 5" key="1">
    <citation type="journal article" date="2016" name="Nat. Commun.">
        <title>Thousands of microbial genomes shed light on interconnected biogeochemical processes in an aquifer system.</title>
        <authorList>
            <person name="Anantharaman K."/>
            <person name="Brown C.T."/>
            <person name="Hug L.A."/>
            <person name="Sharon I."/>
            <person name="Castelle C.J."/>
            <person name="Probst A.J."/>
            <person name="Thomas B.C."/>
            <person name="Singh A."/>
            <person name="Wilkins M.J."/>
            <person name="Karaoz U."/>
            <person name="Brodie E.L."/>
            <person name="Williams K.H."/>
            <person name="Hubbard S.S."/>
            <person name="Banfield J.F."/>
        </authorList>
    </citation>
    <scope>NUCLEOTIDE SEQUENCE [LARGE SCALE GENOMIC DNA]</scope>
</reference>
<dbReference type="InterPro" id="IPR051010">
    <property type="entry name" value="BCAA_transport"/>
</dbReference>
<gene>
    <name evidence="4" type="ORF">A3A87_01020</name>
</gene>
<proteinExistence type="inferred from homology"/>
<evidence type="ECO:0000256" key="2">
    <source>
        <dbReference type="ARBA" id="ARBA00022729"/>
    </source>
</evidence>
<dbReference type="SUPFAM" id="SSF53822">
    <property type="entry name" value="Periplasmic binding protein-like I"/>
    <property type="match status" value="1"/>
</dbReference>
<dbReference type="Gene3D" id="3.40.50.2300">
    <property type="match status" value="2"/>
</dbReference>
<dbReference type="STRING" id="1817768.A3A87_01020"/>
<dbReference type="CDD" id="cd06338">
    <property type="entry name" value="PBP1_ABC_ligand_binding-like"/>
    <property type="match status" value="1"/>
</dbReference>
<evidence type="ECO:0000256" key="1">
    <source>
        <dbReference type="ARBA" id="ARBA00010062"/>
    </source>
</evidence>
<dbReference type="PANTHER" id="PTHR30483">
    <property type="entry name" value="LEUCINE-SPECIFIC-BINDING PROTEIN"/>
    <property type="match status" value="1"/>
</dbReference>
<comment type="caution">
    <text evidence="4">The sequence shown here is derived from an EMBL/GenBank/DDBJ whole genome shotgun (WGS) entry which is preliminary data.</text>
</comment>
<dbReference type="PANTHER" id="PTHR30483:SF37">
    <property type="entry name" value="ABC TRANSPORTER SUBSTRATE-BINDING PROTEIN"/>
    <property type="match status" value="1"/>
</dbReference>
<protein>
    <recommendedName>
        <fullName evidence="3">Leucine-binding protein domain-containing protein</fullName>
    </recommendedName>
</protein>
<dbReference type="InterPro" id="IPR028082">
    <property type="entry name" value="Peripla_BP_I"/>
</dbReference>